<proteinExistence type="predicted"/>
<gene>
    <name evidence="2" type="ORF">Ssi02_78010</name>
</gene>
<feature type="domain" description="NAD-dependent epimerase/dehydratase" evidence="1">
    <location>
        <begin position="4"/>
        <end position="207"/>
    </location>
</feature>
<dbReference type="PANTHER" id="PTHR43245">
    <property type="entry name" value="BIFUNCTIONAL POLYMYXIN RESISTANCE PROTEIN ARNA"/>
    <property type="match status" value="1"/>
</dbReference>
<dbReference type="InterPro" id="IPR050177">
    <property type="entry name" value="Lipid_A_modif_metabolic_enz"/>
</dbReference>
<dbReference type="EMBL" id="BOOW01000063">
    <property type="protein sequence ID" value="GII97570.1"/>
    <property type="molecule type" value="Genomic_DNA"/>
</dbReference>
<dbReference type="Pfam" id="PF01370">
    <property type="entry name" value="Epimerase"/>
    <property type="match status" value="1"/>
</dbReference>
<dbReference type="Gene3D" id="3.40.50.720">
    <property type="entry name" value="NAD(P)-binding Rossmann-like Domain"/>
    <property type="match status" value="1"/>
</dbReference>
<keyword evidence="3" id="KW-1185">Reference proteome</keyword>
<reference evidence="2" key="1">
    <citation type="submission" date="2021-01" db="EMBL/GenBank/DDBJ databases">
        <title>Whole genome shotgun sequence of Sinosporangium siamense NBRC 109515.</title>
        <authorList>
            <person name="Komaki H."/>
            <person name="Tamura T."/>
        </authorList>
    </citation>
    <scope>NUCLEOTIDE SEQUENCE</scope>
    <source>
        <strain evidence="2">NBRC 109515</strain>
    </source>
</reference>
<dbReference type="InterPro" id="IPR036291">
    <property type="entry name" value="NAD(P)-bd_dom_sf"/>
</dbReference>
<dbReference type="AlphaFoldDB" id="A0A919RPJ6"/>
<evidence type="ECO:0000313" key="2">
    <source>
        <dbReference type="EMBL" id="GII97570.1"/>
    </source>
</evidence>
<dbReference type="RefSeq" id="WP_204034159.1">
    <property type="nucleotide sequence ID" value="NZ_BOOW01000063.1"/>
</dbReference>
<sequence>MKTLIIGGSVFLGRAIVTEALRRGHEVTTFNRGRTGVDQPGVEAVRGDRGERADLERLVDGRQWDTVIDVCGYVPKVVAESAQVLNGHAAHYTYISTLSVYADWPAQQTDENGRLHECDADAGPEAGDYGVLKAGTERAVEKYFDGPRLILRPGLILGPHEDVGRQPWWLTRIARGGQVLAPGSPDSPMQMIDARDLAVFTVAQAEKQADDRFITTGPTGVPTFGEWLNLMRSATGSDAELVWVDDEFLLAQGAVPYTELPMWMPPAADFAWLYSIDSAKALAAGLPSRPVAETVNDTWEWLRHIPEAERRFGPADMPIRHGMDAEKEAAILAAWAAR</sequence>
<accession>A0A919RPJ6</accession>
<dbReference type="PANTHER" id="PTHR43245:SF13">
    <property type="entry name" value="UDP-D-APIOSE_UDP-D-XYLOSE SYNTHASE 2"/>
    <property type="match status" value="1"/>
</dbReference>
<comment type="caution">
    <text evidence="2">The sequence shown here is derived from an EMBL/GenBank/DDBJ whole genome shotgun (WGS) entry which is preliminary data.</text>
</comment>
<evidence type="ECO:0000259" key="1">
    <source>
        <dbReference type="Pfam" id="PF01370"/>
    </source>
</evidence>
<protein>
    <submittedName>
        <fullName evidence="2">Reductase</fullName>
    </submittedName>
</protein>
<name>A0A919RPJ6_9ACTN</name>
<dbReference type="SUPFAM" id="SSF51735">
    <property type="entry name" value="NAD(P)-binding Rossmann-fold domains"/>
    <property type="match status" value="1"/>
</dbReference>
<dbReference type="Proteomes" id="UP000606172">
    <property type="component" value="Unassembled WGS sequence"/>
</dbReference>
<dbReference type="InterPro" id="IPR001509">
    <property type="entry name" value="Epimerase_deHydtase"/>
</dbReference>
<evidence type="ECO:0000313" key="3">
    <source>
        <dbReference type="Proteomes" id="UP000606172"/>
    </source>
</evidence>
<organism evidence="2 3">
    <name type="scientific">Sinosporangium siamense</name>
    <dbReference type="NCBI Taxonomy" id="1367973"/>
    <lineage>
        <taxon>Bacteria</taxon>
        <taxon>Bacillati</taxon>
        <taxon>Actinomycetota</taxon>
        <taxon>Actinomycetes</taxon>
        <taxon>Streptosporangiales</taxon>
        <taxon>Streptosporangiaceae</taxon>
        <taxon>Sinosporangium</taxon>
    </lineage>
</organism>